<proteinExistence type="predicted"/>
<dbReference type="STRING" id="3469.A0A4Y7JLC5"/>
<evidence type="ECO:0000313" key="1">
    <source>
        <dbReference type="EMBL" id="RZC60781.1"/>
    </source>
</evidence>
<dbReference type="Proteomes" id="UP000316621">
    <property type="component" value="Chromosome 5"/>
</dbReference>
<organism evidence="1 2">
    <name type="scientific">Papaver somniferum</name>
    <name type="common">Opium poppy</name>
    <dbReference type="NCBI Taxonomy" id="3469"/>
    <lineage>
        <taxon>Eukaryota</taxon>
        <taxon>Viridiplantae</taxon>
        <taxon>Streptophyta</taxon>
        <taxon>Embryophyta</taxon>
        <taxon>Tracheophyta</taxon>
        <taxon>Spermatophyta</taxon>
        <taxon>Magnoliopsida</taxon>
        <taxon>Ranunculales</taxon>
        <taxon>Papaveraceae</taxon>
        <taxon>Papaveroideae</taxon>
        <taxon>Papaver</taxon>
    </lineage>
</organism>
<dbReference type="Gramene" id="RZC60781">
    <property type="protein sequence ID" value="RZC60781"/>
    <property type="gene ID" value="C5167_022527"/>
</dbReference>
<keyword evidence="2" id="KW-1185">Reference proteome</keyword>
<dbReference type="AlphaFoldDB" id="A0A4Y7JLC5"/>
<reference evidence="1 2" key="1">
    <citation type="journal article" date="2018" name="Science">
        <title>The opium poppy genome and morphinan production.</title>
        <authorList>
            <person name="Guo L."/>
            <person name="Winzer T."/>
            <person name="Yang X."/>
            <person name="Li Y."/>
            <person name="Ning Z."/>
            <person name="He Z."/>
            <person name="Teodor R."/>
            <person name="Lu Y."/>
            <person name="Bowser T.A."/>
            <person name="Graham I.A."/>
            <person name="Ye K."/>
        </authorList>
    </citation>
    <scope>NUCLEOTIDE SEQUENCE [LARGE SCALE GENOMIC DNA]</scope>
    <source>
        <strain evidence="2">cv. HN1</strain>
        <tissue evidence="1">Leaves</tissue>
    </source>
</reference>
<name>A0A4Y7JLC5_PAPSO</name>
<evidence type="ECO:0000313" key="2">
    <source>
        <dbReference type="Proteomes" id="UP000316621"/>
    </source>
</evidence>
<accession>A0A4Y7JLC5</accession>
<gene>
    <name evidence="1" type="ORF">C5167_022527</name>
</gene>
<sequence>MLGKNQDRVGPYASPSVEVEWISWSFASPGFGQLTAQGVLQVLGKSSKTIPGEPFSSTEMIKKKPCSQTTLKTVSKLGRPNTPLGYGVCFLNLTFDGFTHAIQDSVTARYAGFIAKDRFLVVIYQKLLSTYYRGQQLTLAA</sequence>
<dbReference type="EMBL" id="CM010719">
    <property type="protein sequence ID" value="RZC60781.1"/>
    <property type="molecule type" value="Genomic_DNA"/>
</dbReference>
<protein>
    <submittedName>
        <fullName evidence="1">Uncharacterized protein</fullName>
    </submittedName>
</protein>